<dbReference type="SUPFAM" id="SSF50182">
    <property type="entry name" value="Sm-like ribonucleoproteins"/>
    <property type="match status" value="1"/>
</dbReference>
<keyword evidence="6 8" id="KW-0472">Membrane</keyword>
<dbReference type="SUPFAM" id="SSF82689">
    <property type="entry name" value="Mechanosensitive channel protein MscS (YggB), C-terminal domain"/>
    <property type="match status" value="1"/>
</dbReference>
<keyword evidence="4 8" id="KW-0812">Transmembrane</keyword>
<comment type="subcellular location">
    <subcellularLocation>
        <location evidence="1">Cell membrane</location>
        <topology evidence="1">Multi-pass membrane protein</topology>
    </subcellularLocation>
</comment>
<feature type="transmembrane region" description="Helical" evidence="8">
    <location>
        <begin position="429"/>
        <end position="449"/>
    </location>
</feature>
<feature type="region of interest" description="Disordered" evidence="7">
    <location>
        <begin position="748"/>
        <end position="791"/>
    </location>
</feature>
<evidence type="ECO:0000259" key="13">
    <source>
        <dbReference type="Pfam" id="PF25392"/>
    </source>
</evidence>
<dbReference type="Gene3D" id="3.30.70.100">
    <property type="match status" value="1"/>
</dbReference>
<evidence type="ECO:0000259" key="12">
    <source>
        <dbReference type="Pfam" id="PF21088"/>
    </source>
</evidence>
<evidence type="ECO:0000256" key="3">
    <source>
        <dbReference type="ARBA" id="ARBA00022475"/>
    </source>
</evidence>
<feature type="transmembrane region" description="Helical" evidence="8">
    <location>
        <begin position="348"/>
        <end position="365"/>
    </location>
</feature>
<keyword evidence="5 8" id="KW-1133">Transmembrane helix</keyword>
<dbReference type="SUPFAM" id="SSF82861">
    <property type="entry name" value="Mechanosensitive channel protein MscS (YggB), transmembrane region"/>
    <property type="match status" value="1"/>
</dbReference>
<feature type="signal peptide" evidence="9">
    <location>
        <begin position="1"/>
        <end position="26"/>
    </location>
</feature>
<dbReference type="PANTHER" id="PTHR30460">
    <property type="entry name" value="MODERATE CONDUCTANCE MECHANOSENSITIVE CHANNEL YBIO"/>
    <property type="match status" value="1"/>
</dbReference>
<evidence type="ECO:0000256" key="8">
    <source>
        <dbReference type="SAM" id="Phobius"/>
    </source>
</evidence>
<dbReference type="InterPro" id="IPR045276">
    <property type="entry name" value="YbiO_bact"/>
</dbReference>
<evidence type="ECO:0000259" key="10">
    <source>
        <dbReference type="Pfam" id="PF00924"/>
    </source>
</evidence>
<evidence type="ECO:0000256" key="4">
    <source>
        <dbReference type="ARBA" id="ARBA00022692"/>
    </source>
</evidence>
<organism evidence="14">
    <name type="scientific">Halomonas sp. RT37</name>
    <dbReference type="NCBI Taxonomy" id="2950872"/>
    <lineage>
        <taxon>Bacteria</taxon>
        <taxon>Pseudomonadati</taxon>
        <taxon>Pseudomonadota</taxon>
        <taxon>Gammaproteobacteria</taxon>
        <taxon>Oceanospirillales</taxon>
        <taxon>Halomonadaceae</taxon>
        <taxon>Halomonas</taxon>
    </lineage>
</organism>
<sequence length="791" mass="84953">MRSRLCSRLFSVLMLALVLLAGPAIAQQGGDASGSGGSSSDGPAYSTLADLLENEQARSQLIEQLRQMAENAPEQAQAAGEQAVDSAAEATLPKQLADMTSRVVSEFGNQFENLAAIFGGMIDGALTEGELNFDLFTQAAINLGLVILATFVLFVIIRRLVRPLFTRLSQYSQNGQNLNPTIRLVLCVVLAVIVDAAVVGLAYVGGNLAATFAIGETGSLSTRASLFLNAFLVIELLKAAVRMLFASRYEGLRLLPITAPSASYWNRWIARLIGLTGYGLMVVVPLINTYLSYRVGEGIGALIMIGAYLYAITVVLINRSRLRDGLFDAAVRSSLSASRVALRLLGRIWHLLAITYFTVVLVLTLTRPEDALPFVLIATLKTLGIVLAAMLVSRLLAQAIGRRITLSGELRKKLPLLEARLNSYVPTMLRAFNVLILIVAAMALLNAWGVFDMATWYASEAGRVLVSQVINVAIILIVAAAVWIGLASLIEHKLNPTTGRGMPSARAQTLLSLFRNALAIAIVTMTAMIVLSEIGINIGPLIAGAGVLGLAIGFGAQKLVQDIITGIFIQVENAMNTGDVVTLGGITGTAEKLSIRSVGIRDLHGTYHLVPFSSVDVVSNYMRGFGYHVGEYGVAYRENVDEAIVALRNAFDELSSDEDLKSEILEPLEVAGVIALADSSVNIRVRIKTTPGNQWAVGRAYNRLVKLHLDEAGIEIPFPHTTIFFGEDKQGQAPAANLRLVEKDVVATGEARDTAPLPGEDGSIDSPREHETREDAETNAKFRGDYDPDGN</sequence>
<dbReference type="NCBIfam" id="NF008542">
    <property type="entry name" value="PRK11465.1"/>
    <property type="match status" value="1"/>
</dbReference>
<feature type="domain" description="Mechanosensitive ion channel transmembrane helices 2/3" evidence="12">
    <location>
        <begin position="517"/>
        <end position="557"/>
    </location>
</feature>
<feature type="transmembrane region" description="Helical" evidence="8">
    <location>
        <begin position="299"/>
        <end position="317"/>
    </location>
</feature>
<dbReference type="Pfam" id="PF25392">
    <property type="entry name" value="MS_channel_TM1"/>
    <property type="match status" value="1"/>
</dbReference>
<feature type="domain" description="Mechanosensitive ion channel MscS C-terminal" evidence="11">
    <location>
        <begin position="632"/>
        <end position="716"/>
    </location>
</feature>
<dbReference type="InterPro" id="IPR011066">
    <property type="entry name" value="MscS_channel_C_sf"/>
</dbReference>
<feature type="transmembrane region" description="Helical" evidence="8">
    <location>
        <begin position="469"/>
        <end position="490"/>
    </location>
</feature>
<dbReference type="RefSeq" id="WP_045993124.1">
    <property type="nucleotide sequence ID" value="NZ_CP098827.1"/>
</dbReference>
<feature type="transmembrane region" description="Helical" evidence="8">
    <location>
        <begin position="510"/>
        <end position="532"/>
    </location>
</feature>
<dbReference type="InterPro" id="IPR023408">
    <property type="entry name" value="MscS_beta-dom_sf"/>
</dbReference>
<feature type="domain" description="Moderate conductance mechanosensitive channel YbiO-like transmembrane helix 1" evidence="13">
    <location>
        <begin position="378"/>
        <end position="456"/>
    </location>
</feature>
<evidence type="ECO:0000256" key="6">
    <source>
        <dbReference type="ARBA" id="ARBA00023136"/>
    </source>
</evidence>
<protein>
    <submittedName>
        <fullName evidence="14">Mechanosensitive channel protein</fullName>
    </submittedName>
</protein>
<feature type="transmembrane region" description="Helical" evidence="8">
    <location>
        <begin position="268"/>
        <end position="287"/>
    </location>
</feature>
<dbReference type="EMBL" id="CP098827">
    <property type="protein sequence ID" value="XBO71290.1"/>
    <property type="molecule type" value="Genomic_DNA"/>
</dbReference>
<gene>
    <name evidence="14" type="primary">ybiO</name>
    <name evidence="14" type="ORF">NFG58_00785</name>
</gene>
<evidence type="ECO:0000256" key="5">
    <source>
        <dbReference type="ARBA" id="ARBA00022989"/>
    </source>
</evidence>
<feature type="transmembrane region" description="Helical" evidence="8">
    <location>
        <begin position="538"/>
        <end position="556"/>
    </location>
</feature>
<feature type="transmembrane region" description="Helical" evidence="8">
    <location>
        <begin position="182"/>
        <end position="206"/>
    </location>
</feature>
<evidence type="ECO:0000256" key="9">
    <source>
        <dbReference type="SAM" id="SignalP"/>
    </source>
</evidence>
<accession>A0AAU7KIT1</accession>
<evidence type="ECO:0000259" key="11">
    <source>
        <dbReference type="Pfam" id="PF21082"/>
    </source>
</evidence>
<keyword evidence="9" id="KW-0732">Signal</keyword>
<dbReference type="InterPro" id="IPR006685">
    <property type="entry name" value="MscS_channel_2nd"/>
</dbReference>
<dbReference type="InterPro" id="IPR010920">
    <property type="entry name" value="LSM_dom_sf"/>
</dbReference>
<feature type="transmembrane region" description="Helical" evidence="8">
    <location>
        <begin position="371"/>
        <end position="397"/>
    </location>
</feature>
<proteinExistence type="inferred from homology"/>
<dbReference type="Pfam" id="PF21082">
    <property type="entry name" value="MS_channel_3rd"/>
    <property type="match status" value="1"/>
</dbReference>
<dbReference type="Pfam" id="PF21088">
    <property type="entry name" value="MS_channel_1st"/>
    <property type="match status" value="1"/>
</dbReference>
<dbReference type="InterPro" id="IPR057485">
    <property type="entry name" value="YbiO-like_TM1"/>
</dbReference>
<comment type="similarity">
    <text evidence="2">Belongs to the MscS (TC 1.A.23) family.</text>
</comment>
<dbReference type="GO" id="GO:0005886">
    <property type="term" value="C:plasma membrane"/>
    <property type="evidence" value="ECO:0007669"/>
    <property type="project" value="UniProtKB-SubCell"/>
</dbReference>
<feature type="chain" id="PRO_5043873781" evidence="9">
    <location>
        <begin position="27"/>
        <end position="791"/>
    </location>
</feature>
<dbReference type="InterPro" id="IPR049278">
    <property type="entry name" value="MS_channel_C"/>
</dbReference>
<keyword evidence="3" id="KW-1003">Cell membrane</keyword>
<name>A0AAU7KIT1_9GAMM</name>
<dbReference type="GO" id="GO:0008381">
    <property type="term" value="F:mechanosensitive monoatomic ion channel activity"/>
    <property type="evidence" value="ECO:0007669"/>
    <property type="project" value="InterPro"/>
</dbReference>
<dbReference type="PANTHER" id="PTHR30460:SF0">
    <property type="entry name" value="MODERATE CONDUCTANCE MECHANOSENSITIVE CHANNEL YBIO"/>
    <property type="match status" value="1"/>
</dbReference>
<dbReference type="Gene3D" id="2.30.30.60">
    <property type="match status" value="1"/>
</dbReference>
<dbReference type="AlphaFoldDB" id="A0AAU7KIT1"/>
<feature type="transmembrane region" description="Helical" evidence="8">
    <location>
        <begin position="226"/>
        <end position="247"/>
    </location>
</feature>
<feature type="domain" description="Mechanosensitive ion channel MscS" evidence="10">
    <location>
        <begin position="559"/>
        <end position="621"/>
    </location>
</feature>
<feature type="transmembrane region" description="Helical" evidence="8">
    <location>
        <begin position="139"/>
        <end position="161"/>
    </location>
</feature>
<evidence type="ECO:0000256" key="7">
    <source>
        <dbReference type="SAM" id="MobiDB-lite"/>
    </source>
</evidence>
<dbReference type="Gene3D" id="1.10.287.1260">
    <property type="match status" value="1"/>
</dbReference>
<evidence type="ECO:0000256" key="1">
    <source>
        <dbReference type="ARBA" id="ARBA00004651"/>
    </source>
</evidence>
<evidence type="ECO:0000313" key="14">
    <source>
        <dbReference type="EMBL" id="XBO71290.1"/>
    </source>
</evidence>
<dbReference type="InterPro" id="IPR011014">
    <property type="entry name" value="MscS_channel_TM-2"/>
</dbReference>
<dbReference type="Pfam" id="PF00924">
    <property type="entry name" value="MS_channel_2nd"/>
    <property type="match status" value="1"/>
</dbReference>
<feature type="compositionally biased region" description="Basic and acidic residues" evidence="7">
    <location>
        <begin position="766"/>
        <end position="791"/>
    </location>
</feature>
<evidence type="ECO:0000256" key="2">
    <source>
        <dbReference type="ARBA" id="ARBA00008017"/>
    </source>
</evidence>
<reference evidence="14" key="1">
    <citation type="submission" date="2022-06" db="EMBL/GenBank/DDBJ databases">
        <title>A novel DMS-producing enzyme.</title>
        <authorList>
            <person name="Zhang Y."/>
        </authorList>
    </citation>
    <scope>NUCLEOTIDE SEQUENCE</scope>
    <source>
        <strain evidence="14">RT37</strain>
    </source>
</reference>
<dbReference type="InterPro" id="IPR049142">
    <property type="entry name" value="MS_channel_1st"/>
</dbReference>